<reference evidence="1" key="1">
    <citation type="journal article" date="2017" name="Parasit. Vectors">
        <title>Sialotranscriptomics of Rhipicephalus zambeziensis reveals intricate expression profiles of secretory proteins and suggests tight temporal transcriptional regulation during blood-feeding.</title>
        <authorList>
            <person name="de Castro M.H."/>
            <person name="de Klerk D."/>
            <person name="Pienaar R."/>
            <person name="Rees D.J.G."/>
            <person name="Mans B.J."/>
        </authorList>
    </citation>
    <scope>NUCLEOTIDE SEQUENCE</scope>
    <source>
        <tissue evidence="1">Salivary glands</tissue>
    </source>
</reference>
<sequence length="99" mass="10908">MANSTERSGAAAEILERVLGLHQAKSASGTCERRGRSGSCLCIRHVNRLLNFFGVADYLRACAKQVRKHFFKHHFVEHVNITAANAVRTCALAIAQSKK</sequence>
<accession>A0A224Y578</accession>
<proteinExistence type="predicted"/>
<dbReference type="EMBL" id="GFPF01001572">
    <property type="protein sequence ID" value="MAA12718.1"/>
    <property type="molecule type" value="Transcribed_RNA"/>
</dbReference>
<evidence type="ECO:0000313" key="1">
    <source>
        <dbReference type="EMBL" id="MAA12718.1"/>
    </source>
</evidence>
<protein>
    <submittedName>
        <fullName evidence="1">Uncharacterized protein</fullName>
    </submittedName>
</protein>
<name>A0A224Y578_9ACAR</name>
<dbReference type="AlphaFoldDB" id="A0A224Y578"/>
<organism evidence="1">
    <name type="scientific">Rhipicephalus zambeziensis</name>
    <dbReference type="NCBI Taxonomy" id="60191"/>
    <lineage>
        <taxon>Eukaryota</taxon>
        <taxon>Metazoa</taxon>
        <taxon>Ecdysozoa</taxon>
        <taxon>Arthropoda</taxon>
        <taxon>Chelicerata</taxon>
        <taxon>Arachnida</taxon>
        <taxon>Acari</taxon>
        <taxon>Parasitiformes</taxon>
        <taxon>Ixodida</taxon>
        <taxon>Ixodoidea</taxon>
        <taxon>Ixodidae</taxon>
        <taxon>Rhipicephalinae</taxon>
        <taxon>Rhipicephalus</taxon>
        <taxon>Rhipicephalus</taxon>
    </lineage>
</organism>